<dbReference type="PANTHER" id="PTHR43027:SF2">
    <property type="entry name" value="TRANSPORT PERMEASE PROTEIN"/>
    <property type="match status" value="1"/>
</dbReference>
<feature type="domain" description="ABC-2 type transporter transmembrane" evidence="6">
    <location>
        <begin position="15"/>
        <end position="215"/>
    </location>
</feature>
<dbReference type="AlphaFoldDB" id="A0A5J5JTZ4"/>
<evidence type="ECO:0000313" key="8">
    <source>
        <dbReference type="Proteomes" id="UP000327011"/>
    </source>
</evidence>
<sequence>MGPTPMSLTATYKLSARLFWRDRGMLPASVITPLGLAIGMPTLMRNVQADGVTAAAQMFVGTLALILSGTAFLNITVALTMRRDQLLLKRLRATRLTDRQILLGEVASTATQTVIVMVISVVAVHLLADVPLPRNPVLFAVFAVAGAAVMATLGVAWTAAIPRGELAAPMTLPFFFLAGLASGAMGSIVDLLPSWLHPVFAALPTSAVVDAVRASYGPGTLGSDLSAAAVPALVLAVWAGVALLSIRRWFRWETRKS</sequence>
<keyword evidence="2 5" id="KW-0812">Transmembrane</keyword>
<gene>
    <name evidence="7" type="ORF">F5972_29910</name>
</gene>
<dbReference type="GO" id="GO:0140359">
    <property type="term" value="F:ABC-type transporter activity"/>
    <property type="evidence" value="ECO:0007669"/>
    <property type="project" value="InterPro"/>
</dbReference>
<feature type="transmembrane region" description="Helical" evidence="5">
    <location>
        <begin position="172"/>
        <end position="196"/>
    </location>
</feature>
<name>A0A5J5JTZ4_9ACTN</name>
<keyword evidence="4 5" id="KW-0472">Membrane</keyword>
<evidence type="ECO:0000313" key="7">
    <source>
        <dbReference type="EMBL" id="KAA9374821.1"/>
    </source>
</evidence>
<feature type="transmembrane region" description="Helical" evidence="5">
    <location>
        <begin position="225"/>
        <end position="246"/>
    </location>
</feature>
<reference evidence="7 8" key="1">
    <citation type="submission" date="2019-09" db="EMBL/GenBank/DDBJ databases">
        <title>Screening of Novel Bioactive Compounds from Soil-Associated.</title>
        <authorList>
            <person name="Gong X."/>
        </authorList>
    </citation>
    <scope>NUCLEOTIDE SEQUENCE [LARGE SCALE GENOMIC DNA]</scope>
    <source>
        <strain evidence="7 8">Gxj-6</strain>
    </source>
</reference>
<accession>A0A5J5JTZ4</accession>
<feature type="transmembrane region" description="Helical" evidence="5">
    <location>
        <begin position="138"/>
        <end position="160"/>
    </location>
</feature>
<dbReference type="GO" id="GO:0016020">
    <property type="term" value="C:membrane"/>
    <property type="evidence" value="ECO:0007669"/>
    <property type="project" value="UniProtKB-SubCell"/>
</dbReference>
<dbReference type="Pfam" id="PF01061">
    <property type="entry name" value="ABC2_membrane"/>
    <property type="match status" value="1"/>
</dbReference>
<comment type="caution">
    <text evidence="7">The sequence shown here is derived from an EMBL/GenBank/DDBJ whole genome shotgun (WGS) entry which is preliminary data.</text>
</comment>
<dbReference type="EMBL" id="VYTZ01000014">
    <property type="protein sequence ID" value="KAA9374821.1"/>
    <property type="molecule type" value="Genomic_DNA"/>
</dbReference>
<dbReference type="InterPro" id="IPR013525">
    <property type="entry name" value="ABC2_TM"/>
</dbReference>
<proteinExistence type="predicted"/>
<dbReference type="PANTHER" id="PTHR43027">
    <property type="entry name" value="DOXORUBICIN RESISTANCE ABC TRANSPORTER PERMEASE PROTEIN DRRC-RELATED"/>
    <property type="match status" value="1"/>
</dbReference>
<evidence type="ECO:0000256" key="1">
    <source>
        <dbReference type="ARBA" id="ARBA00004141"/>
    </source>
</evidence>
<organism evidence="7 8">
    <name type="scientific">Microbispora cellulosiformans</name>
    <dbReference type="NCBI Taxonomy" id="2614688"/>
    <lineage>
        <taxon>Bacteria</taxon>
        <taxon>Bacillati</taxon>
        <taxon>Actinomycetota</taxon>
        <taxon>Actinomycetes</taxon>
        <taxon>Streptosporangiales</taxon>
        <taxon>Streptosporangiaceae</taxon>
        <taxon>Microbispora</taxon>
    </lineage>
</organism>
<dbReference type="InterPro" id="IPR052902">
    <property type="entry name" value="ABC-2_transporter"/>
</dbReference>
<evidence type="ECO:0000256" key="5">
    <source>
        <dbReference type="SAM" id="Phobius"/>
    </source>
</evidence>
<feature type="transmembrane region" description="Helical" evidence="5">
    <location>
        <begin position="59"/>
        <end position="81"/>
    </location>
</feature>
<evidence type="ECO:0000256" key="3">
    <source>
        <dbReference type="ARBA" id="ARBA00022989"/>
    </source>
</evidence>
<dbReference type="Proteomes" id="UP000327011">
    <property type="component" value="Unassembled WGS sequence"/>
</dbReference>
<protein>
    <submittedName>
        <fullName evidence="7">ABC transporter permease</fullName>
    </submittedName>
</protein>
<keyword evidence="3 5" id="KW-1133">Transmembrane helix</keyword>
<keyword evidence="8" id="KW-1185">Reference proteome</keyword>
<evidence type="ECO:0000256" key="2">
    <source>
        <dbReference type="ARBA" id="ARBA00022692"/>
    </source>
</evidence>
<evidence type="ECO:0000256" key="4">
    <source>
        <dbReference type="ARBA" id="ARBA00023136"/>
    </source>
</evidence>
<comment type="subcellular location">
    <subcellularLocation>
        <location evidence="1">Membrane</location>
        <topology evidence="1">Multi-pass membrane protein</topology>
    </subcellularLocation>
</comment>
<evidence type="ECO:0000259" key="6">
    <source>
        <dbReference type="Pfam" id="PF01061"/>
    </source>
</evidence>
<feature type="transmembrane region" description="Helical" evidence="5">
    <location>
        <begin position="102"/>
        <end position="126"/>
    </location>
</feature>